<dbReference type="AlphaFoldDB" id="A0A090RRK1"/>
<keyword evidence="1" id="KW-0732">Signal</keyword>
<dbReference type="EMBL" id="BBMR01000001">
    <property type="protein sequence ID" value="GAL17198.1"/>
    <property type="molecule type" value="Genomic_DNA"/>
</dbReference>
<proteinExistence type="predicted"/>
<feature type="chain" id="PRO_5001862647" description="Carboxypeptidase regulatory-like domain-containing protein" evidence="1">
    <location>
        <begin position="22"/>
        <end position="758"/>
    </location>
</feature>
<protein>
    <recommendedName>
        <fullName evidence="4">Carboxypeptidase regulatory-like domain-containing protein</fullName>
    </recommendedName>
</protein>
<dbReference type="Proteomes" id="UP000029228">
    <property type="component" value="Unassembled WGS sequence"/>
</dbReference>
<organism evidence="2 3">
    <name type="scientific">Vibrio maritimus</name>
    <dbReference type="NCBI Taxonomy" id="990268"/>
    <lineage>
        <taxon>Bacteria</taxon>
        <taxon>Pseudomonadati</taxon>
        <taxon>Pseudomonadota</taxon>
        <taxon>Gammaproteobacteria</taxon>
        <taxon>Vibrionales</taxon>
        <taxon>Vibrionaceae</taxon>
        <taxon>Vibrio</taxon>
    </lineage>
</organism>
<reference evidence="2 3" key="1">
    <citation type="submission" date="2014-09" db="EMBL/GenBank/DDBJ databases">
        <title>Vibrio maritimus JCM 19235. (C45) whole genome shotgun sequence.</title>
        <authorList>
            <person name="Sawabe T."/>
            <person name="Meirelles P."/>
            <person name="Nakanishi M."/>
            <person name="Sayaka M."/>
            <person name="Hattori M."/>
            <person name="Ohkuma M."/>
        </authorList>
    </citation>
    <scope>NUCLEOTIDE SEQUENCE [LARGE SCALE GENOMIC DNA]</scope>
    <source>
        <strain evidence="3">JCM19235</strain>
    </source>
</reference>
<feature type="signal peptide" evidence="1">
    <location>
        <begin position="1"/>
        <end position="21"/>
    </location>
</feature>
<evidence type="ECO:0000313" key="2">
    <source>
        <dbReference type="EMBL" id="GAL17198.1"/>
    </source>
</evidence>
<sequence length="758" mass="81643">MQNLGKAWVLTLLAASLVGCGEDDATIAADNGINGGNNNTDNQEAYYQVRITVLDVNTQSPLSGVVVDINGKMATTNAQGEANFELEDGNYTATLTMSGYQTAQHSFDVSGANLTTSVELTQTAETPELPEVGFIFDSSNEGSFAIEYWGDDWGSGSGISTANDDPDYGEVLVVTSGTNWGKGAAIAWGNDAENSIDASVYTHLSFKIKPEGFVNIEVVVQGSDITESKTMYATDSGEALDNGWYQFEVPFSSTAELVWLGLVLPSDVDGMAKLTDIALITKQVEYSQPSVSAPVPSVSDEDAFALFSDTLTEDKFISVWNANWWNAPLYTSANIDGDNYARYEIIGAGTEGGVAGIEYGIEYGSIDVSQHDNWHIDLYVESGVRQVLLQLVSTDGSSSYMIDSPQTDQWLSLDIPFASMTLNGDVALNSAQMQMIGLQLWGDEGKAVFVDNLYFSGSAIIHQLQVLVTDDLGTPIQNAQVSVGVDGEHDAANKVTTDATGFANLSLSQGKQKVKVSADGFAVAQQIIQVEEGAQPVFALQRLATGPTEAAPVPNVSSDDVISLYSDDLTSNHWITNWSDPWWNPPTHSEITIDGNLTAKFDITPDGEEGGVTGIQYGIETPVDASDKTGLRFDFYATSGVTKVVFQLLSGSQPLFYTIENVETGTWISVELGFDALEAGPDYDRATCSSLVCSCLGPRAIVCIWIIFTSTKRSKGIITVKRFWCLTLTARNHYRKFRLNPNSNVPSVVLGSPGRTRC</sequence>
<keyword evidence="3" id="KW-1185">Reference proteome</keyword>
<name>A0A090RRK1_9VIBR</name>
<dbReference type="InterPro" id="IPR008969">
    <property type="entry name" value="CarboxyPept-like_regulatory"/>
</dbReference>
<gene>
    <name evidence="2" type="ORF">JCM19235_5747</name>
</gene>
<reference evidence="2 3" key="2">
    <citation type="submission" date="2014-09" db="EMBL/GenBank/DDBJ databases">
        <authorList>
            <consortium name="NBRP consortium"/>
            <person name="Sawabe T."/>
            <person name="Meirelles P."/>
            <person name="Nakanishi M."/>
            <person name="Sayaka M."/>
            <person name="Hattori M."/>
            <person name="Ohkuma M."/>
        </authorList>
    </citation>
    <scope>NUCLEOTIDE SEQUENCE [LARGE SCALE GENOMIC DNA]</scope>
    <source>
        <strain evidence="3">JCM19235</strain>
    </source>
</reference>
<dbReference type="OrthoDB" id="5620247at2"/>
<evidence type="ECO:0000256" key="1">
    <source>
        <dbReference type="SAM" id="SignalP"/>
    </source>
</evidence>
<comment type="caution">
    <text evidence="2">The sequence shown here is derived from an EMBL/GenBank/DDBJ whole genome shotgun (WGS) entry which is preliminary data.</text>
</comment>
<dbReference type="SUPFAM" id="SSF49785">
    <property type="entry name" value="Galactose-binding domain-like"/>
    <property type="match status" value="2"/>
</dbReference>
<dbReference type="STRING" id="990268.JCM19235_5747"/>
<evidence type="ECO:0000313" key="3">
    <source>
        <dbReference type="Proteomes" id="UP000029228"/>
    </source>
</evidence>
<dbReference type="Gene3D" id="2.60.40.1120">
    <property type="entry name" value="Carboxypeptidase-like, regulatory domain"/>
    <property type="match status" value="2"/>
</dbReference>
<dbReference type="SUPFAM" id="SSF49464">
    <property type="entry name" value="Carboxypeptidase regulatory domain-like"/>
    <property type="match status" value="2"/>
</dbReference>
<dbReference type="InterPro" id="IPR008979">
    <property type="entry name" value="Galactose-bd-like_sf"/>
</dbReference>
<accession>A0A090RRK1</accession>
<dbReference type="Pfam" id="PF13620">
    <property type="entry name" value="CarboxypepD_reg"/>
    <property type="match status" value="1"/>
</dbReference>
<evidence type="ECO:0008006" key="4">
    <source>
        <dbReference type="Google" id="ProtNLM"/>
    </source>
</evidence>
<dbReference type="PROSITE" id="PS51257">
    <property type="entry name" value="PROKAR_LIPOPROTEIN"/>
    <property type="match status" value="1"/>
</dbReference>